<dbReference type="EMBL" id="SDMP01000020">
    <property type="protein sequence ID" value="RYQ83892.1"/>
    <property type="molecule type" value="Genomic_DNA"/>
</dbReference>
<proteinExistence type="predicted"/>
<dbReference type="PANTHER" id="PTHR46033">
    <property type="entry name" value="PROTEIN MAIN-LIKE 2"/>
    <property type="match status" value="1"/>
</dbReference>
<comment type="caution">
    <text evidence="2">The sequence shown here is derived from an EMBL/GenBank/DDBJ whole genome shotgun (WGS) entry which is preliminary data.</text>
</comment>
<dbReference type="Pfam" id="PF10536">
    <property type="entry name" value="PMD"/>
    <property type="match status" value="1"/>
</dbReference>
<reference evidence="2 3" key="1">
    <citation type="submission" date="2019-01" db="EMBL/GenBank/DDBJ databases">
        <title>Sequencing of cultivated peanut Arachis hypogaea provides insights into genome evolution and oil improvement.</title>
        <authorList>
            <person name="Chen X."/>
        </authorList>
    </citation>
    <scope>NUCLEOTIDE SEQUENCE [LARGE SCALE GENOMIC DNA]</scope>
    <source>
        <strain evidence="3">cv. Fuhuasheng</strain>
        <tissue evidence="2">Leaves</tissue>
    </source>
</reference>
<dbReference type="GO" id="GO:0010073">
    <property type="term" value="P:meristem maintenance"/>
    <property type="evidence" value="ECO:0007669"/>
    <property type="project" value="InterPro"/>
</dbReference>
<feature type="domain" description="Aminotransferase-like plant mobile" evidence="1">
    <location>
        <begin position="104"/>
        <end position="260"/>
    </location>
</feature>
<dbReference type="InterPro" id="IPR044824">
    <property type="entry name" value="MAIN-like"/>
</dbReference>
<dbReference type="AlphaFoldDB" id="A0A444X2T8"/>
<gene>
    <name evidence="2" type="ORF">Ahy_B10g102773</name>
</gene>
<protein>
    <recommendedName>
        <fullName evidence="1">Aminotransferase-like plant mobile domain-containing protein</fullName>
    </recommendedName>
</protein>
<dbReference type="InterPro" id="IPR019557">
    <property type="entry name" value="AminoTfrase-like_pln_mobile"/>
</dbReference>
<organism evidence="2 3">
    <name type="scientific">Arachis hypogaea</name>
    <name type="common">Peanut</name>
    <dbReference type="NCBI Taxonomy" id="3818"/>
    <lineage>
        <taxon>Eukaryota</taxon>
        <taxon>Viridiplantae</taxon>
        <taxon>Streptophyta</taxon>
        <taxon>Embryophyta</taxon>
        <taxon>Tracheophyta</taxon>
        <taxon>Spermatophyta</taxon>
        <taxon>Magnoliopsida</taxon>
        <taxon>eudicotyledons</taxon>
        <taxon>Gunneridae</taxon>
        <taxon>Pentapetalae</taxon>
        <taxon>rosids</taxon>
        <taxon>fabids</taxon>
        <taxon>Fabales</taxon>
        <taxon>Fabaceae</taxon>
        <taxon>Papilionoideae</taxon>
        <taxon>50 kb inversion clade</taxon>
        <taxon>dalbergioids sensu lato</taxon>
        <taxon>Dalbergieae</taxon>
        <taxon>Pterocarpus clade</taxon>
        <taxon>Arachis</taxon>
    </lineage>
</organism>
<keyword evidence="3" id="KW-1185">Reference proteome</keyword>
<evidence type="ECO:0000259" key="1">
    <source>
        <dbReference type="Pfam" id="PF10536"/>
    </source>
</evidence>
<evidence type="ECO:0000313" key="3">
    <source>
        <dbReference type="Proteomes" id="UP000289738"/>
    </source>
</evidence>
<accession>A0A444X2T8</accession>
<sequence>MASKMFMTQFGIVPTAADHKRSGVKLAWLRTLKRHMQLDTALGRQMYVKIHLLLLFGTNLFCDKSGMTIHRKFLPLLRNFSDIRGFSWGSACLERLPFLAPVQSHPSFPLACNWMFWRLQFHRNQKWTISHIRRLLDDIPADGFVWNPYSPDHIENIVVPNDILQHRLMWSVVVPLISFECIEWHASDRVMRQFGLVQEVPGEATHLAESHNVVLTGPKNKDWTVEHSGYIMRWTNHLSSVLVGDPALHYQASDQVYAMVYRSIWGSPAIDWLYSTAIATTIAHHTPIPTANFLSTPVPVHTAKP</sequence>
<dbReference type="PANTHER" id="PTHR46033:SF8">
    <property type="entry name" value="PROTEIN MAINTENANCE OF MERISTEMS-LIKE"/>
    <property type="match status" value="1"/>
</dbReference>
<dbReference type="Proteomes" id="UP000289738">
    <property type="component" value="Chromosome B10"/>
</dbReference>
<evidence type="ECO:0000313" key="2">
    <source>
        <dbReference type="EMBL" id="RYQ83892.1"/>
    </source>
</evidence>
<name>A0A444X2T8_ARAHY</name>